<name>A0A0H5P5U7_NOCFR</name>
<gene>
    <name evidence="1" type="ORF">ERS450000_05100</name>
</gene>
<dbReference type="KEGG" id="nfr:ERS450000_05100"/>
<evidence type="ECO:0000313" key="2">
    <source>
        <dbReference type="Proteomes" id="UP000057820"/>
    </source>
</evidence>
<evidence type="ECO:0000313" key="1">
    <source>
        <dbReference type="EMBL" id="CRY82689.1"/>
    </source>
</evidence>
<dbReference type="AlphaFoldDB" id="A0A0H5P5U7"/>
<organism evidence="1 2">
    <name type="scientific">Nocardia farcinica</name>
    <dbReference type="NCBI Taxonomy" id="37329"/>
    <lineage>
        <taxon>Bacteria</taxon>
        <taxon>Bacillati</taxon>
        <taxon>Actinomycetota</taxon>
        <taxon>Actinomycetes</taxon>
        <taxon>Mycobacteriales</taxon>
        <taxon>Nocardiaceae</taxon>
        <taxon>Nocardia</taxon>
    </lineage>
</organism>
<dbReference type="EMBL" id="LN868939">
    <property type="protein sequence ID" value="CRY82689.1"/>
    <property type="molecule type" value="Genomic_DNA"/>
</dbReference>
<proteinExistence type="predicted"/>
<dbReference type="Proteomes" id="UP000057820">
    <property type="component" value="Plasmid 2"/>
</dbReference>
<sequence>MLHPVSVPNNPVEALLRQLSLLLCGLSSGEGCVVIQ</sequence>
<reference evidence="2" key="1">
    <citation type="submission" date="2015-03" db="EMBL/GenBank/DDBJ databases">
        <authorList>
            <consortium name="Pathogen Informatics"/>
        </authorList>
    </citation>
    <scope>NUCLEOTIDE SEQUENCE [LARGE SCALE GENOMIC DNA]</scope>
    <source>
        <strain evidence="2">NCTC11134</strain>
        <plasmid evidence="2">2</plasmid>
    </source>
</reference>
<accession>A0A0H5P5U7</accession>
<protein>
    <submittedName>
        <fullName evidence="1">Uncharacterized protein</fullName>
    </submittedName>
</protein>
<keyword evidence="1" id="KW-0614">Plasmid</keyword>
<geneLocation type="plasmid" evidence="1">
    <name>2</name>
</geneLocation>